<keyword evidence="3 6" id="KW-0694">RNA-binding</keyword>
<dbReference type="AlphaFoldDB" id="A0A1B1U5B8"/>
<dbReference type="GO" id="GO:0006353">
    <property type="term" value="P:DNA-templated transcription termination"/>
    <property type="evidence" value="ECO:0007669"/>
    <property type="project" value="UniProtKB-UniRule"/>
</dbReference>
<protein>
    <recommendedName>
        <fullName evidence="6">Transcription antitermination protein NusB</fullName>
    </recommendedName>
    <alternativeName>
        <fullName evidence="6">Antitermination factor NusB</fullName>
    </alternativeName>
</protein>
<gene>
    <name evidence="6" type="primary">nusB</name>
    <name evidence="8" type="ORF">BBW65_03900</name>
</gene>
<evidence type="ECO:0000256" key="3">
    <source>
        <dbReference type="ARBA" id="ARBA00022884"/>
    </source>
</evidence>
<comment type="function">
    <text evidence="6">Involved in transcription antitermination. Required for transcription of ribosomal RNA (rRNA) genes. Binds specifically to the boxA antiterminator sequence of the ribosomal RNA (rrn) operons.</text>
</comment>
<reference evidence="9" key="1">
    <citation type="submission" date="2016-07" db="EMBL/GenBank/DDBJ databases">
        <authorList>
            <person name="Florea S."/>
            <person name="Webb J.S."/>
            <person name="Jaromczyk J."/>
            <person name="Schardl C.L."/>
        </authorList>
    </citation>
    <scope>NUCLEOTIDE SEQUENCE [LARGE SCALE GENOMIC DNA]</scope>
    <source>
        <strain evidence="9">MIT 01-6242</strain>
    </source>
</reference>
<name>A0A1B1U5B8_9HELI</name>
<proteinExistence type="inferred from homology"/>
<sequence length="139" mass="15518">MATRAQAREAVVTLLYAYDSGNENILSEAPNLLEEKKIRNKQQEFALGLLNGVLGALQTLDDKISLHLKEWDIERIGKIERAILRLGVYEICFTCTDAPVIINEAIELAKLYGSDHAPRFINGVLDAIQKEHKCSSVSH</sequence>
<dbReference type="GO" id="GO:0005829">
    <property type="term" value="C:cytosol"/>
    <property type="evidence" value="ECO:0007669"/>
    <property type="project" value="TreeGrafter"/>
</dbReference>
<keyword evidence="5 6" id="KW-0804">Transcription</keyword>
<dbReference type="InterPro" id="IPR011605">
    <property type="entry name" value="NusB_fam"/>
</dbReference>
<dbReference type="Proteomes" id="UP000092884">
    <property type="component" value="Chromosome"/>
</dbReference>
<dbReference type="GO" id="GO:0031564">
    <property type="term" value="P:transcription antitermination"/>
    <property type="evidence" value="ECO:0007669"/>
    <property type="project" value="UniProtKB-KW"/>
</dbReference>
<feature type="domain" description="NusB/RsmB/TIM44" evidence="7">
    <location>
        <begin position="6"/>
        <end position="130"/>
    </location>
</feature>
<organism evidence="8 9">
    <name type="scientific">Helicobacter enhydrae</name>
    <dbReference type="NCBI Taxonomy" id="222136"/>
    <lineage>
        <taxon>Bacteria</taxon>
        <taxon>Pseudomonadati</taxon>
        <taxon>Campylobacterota</taxon>
        <taxon>Epsilonproteobacteria</taxon>
        <taxon>Campylobacterales</taxon>
        <taxon>Helicobacteraceae</taxon>
        <taxon>Helicobacter</taxon>
    </lineage>
</organism>
<dbReference type="OrthoDB" id="9797817at2"/>
<dbReference type="PANTHER" id="PTHR11078:SF3">
    <property type="entry name" value="ANTITERMINATION NUSB DOMAIN-CONTAINING PROTEIN"/>
    <property type="match status" value="1"/>
</dbReference>
<dbReference type="GO" id="GO:0003723">
    <property type="term" value="F:RNA binding"/>
    <property type="evidence" value="ECO:0007669"/>
    <property type="project" value="UniProtKB-UniRule"/>
</dbReference>
<evidence type="ECO:0000256" key="5">
    <source>
        <dbReference type="ARBA" id="ARBA00023163"/>
    </source>
</evidence>
<dbReference type="InterPro" id="IPR006027">
    <property type="entry name" value="NusB_RsmB_TIM44"/>
</dbReference>
<evidence type="ECO:0000256" key="1">
    <source>
        <dbReference type="ARBA" id="ARBA00005952"/>
    </source>
</evidence>
<keyword evidence="2 6" id="KW-0889">Transcription antitermination</keyword>
<evidence type="ECO:0000256" key="6">
    <source>
        <dbReference type="HAMAP-Rule" id="MF_00073"/>
    </source>
</evidence>
<evidence type="ECO:0000256" key="2">
    <source>
        <dbReference type="ARBA" id="ARBA00022814"/>
    </source>
</evidence>
<dbReference type="NCBIfam" id="TIGR01951">
    <property type="entry name" value="nusB"/>
    <property type="match status" value="1"/>
</dbReference>
<dbReference type="STRING" id="222136.BBW65_03900"/>
<keyword evidence="9" id="KW-1185">Reference proteome</keyword>
<dbReference type="Pfam" id="PF01029">
    <property type="entry name" value="NusB"/>
    <property type="match status" value="1"/>
</dbReference>
<evidence type="ECO:0000259" key="7">
    <source>
        <dbReference type="Pfam" id="PF01029"/>
    </source>
</evidence>
<dbReference type="SUPFAM" id="SSF48013">
    <property type="entry name" value="NusB-like"/>
    <property type="match status" value="1"/>
</dbReference>
<dbReference type="HAMAP" id="MF_00073">
    <property type="entry name" value="NusB"/>
    <property type="match status" value="1"/>
</dbReference>
<dbReference type="RefSeq" id="WP_066339989.1">
    <property type="nucleotide sequence ID" value="NZ_CP016503.1"/>
</dbReference>
<dbReference type="EMBL" id="CP016503">
    <property type="protein sequence ID" value="ANV97994.1"/>
    <property type="molecule type" value="Genomic_DNA"/>
</dbReference>
<evidence type="ECO:0000313" key="8">
    <source>
        <dbReference type="EMBL" id="ANV97994.1"/>
    </source>
</evidence>
<evidence type="ECO:0000313" key="9">
    <source>
        <dbReference type="Proteomes" id="UP000092884"/>
    </source>
</evidence>
<comment type="similarity">
    <text evidence="1 6">Belongs to the NusB family.</text>
</comment>
<dbReference type="CDD" id="cd00619">
    <property type="entry name" value="Terminator_NusB"/>
    <property type="match status" value="1"/>
</dbReference>
<accession>A0A1B1U5B8</accession>
<dbReference type="PANTHER" id="PTHR11078">
    <property type="entry name" value="N UTILIZATION SUBSTANCE PROTEIN B-RELATED"/>
    <property type="match status" value="1"/>
</dbReference>
<dbReference type="KEGG" id="het:BBW65_03900"/>
<dbReference type="InterPro" id="IPR035926">
    <property type="entry name" value="NusB-like_sf"/>
</dbReference>
<evidence type="ECO:0000256" key="4">
    <source>
        <dbReference type="ARBA" id="ARBA00023015"/>
    </source>
</evidence>
<keyword evidence="4 6" id="KW-0805">Transcription regulation</keyword>
<dbReference type="Gene3D" id="1.10.940.10">
    <property type="entry name" value="NusB-like"/>
    <property type="match status" value="1"/>
</dbReference>